<keyword evidence="3" id="KW-1185">Reference proteome</keyword>
<feature type="domain" description="Type ISP restriction-modification enzyme LLaBIII C-terminal specificity" evidence="1">
    <location>
        <begin position="76"/>
        <end position="236"/>
    </location>
</feature>
<dbReference type="Proteomes" id="UP000051260">
    <property type="component" value="Unassembled WGS sequence"/>
</dbReference>
<evidence type="ECO:0000313" key="2">
    <source>
        <dbReference type="EMBL" id="CUK16879.1"/>
    </source>
</evidence>
<reference evidence="3" key="1">
    <citation type="submission" date="2015-09" db="EMBL/GenBank/DDBJ databases">
        <authorList>
            <person name="Rodrigo-Torres L."/>
            <person name="Arahal D.R."/>
        </authorList>
    </citation>
    <scope>NUCLEOTIDE SEQUENCE [LARGE SCALE GENOMIC DNA]</scope>
    <source>
        <strain evidence="3">CECT 5091</strain>
    </source>
</reference>
<protein>
    <submittedName>
        <fullName evidence="2">Putative helicase</fullName>
    </submittedName>
</protein>
<name>A0A0P1IJF9_9RHOB</name>
<organism evidence="2 3">
    <name type="scientific">Ruegeria denitrificans</name>
    <dbReference type="NCBI Taxonomy" id="1715692"/>
    <lineage>
        <taxon>Bacteria</taxon>
        <taxon>Pseudomonadati</taxon>
        <taxon>Pseudomonadota</taxon>
        <taxon>Alphaproteobacteria</taxon>
        <taxon>Rhodobacterales</taxon>
        <taxon>Roseobacteraceae</taxon>
        <taxon>Ruegeria</taxon>
    </lineage>
</organism>
<evidence type="ECO:0000313" key="3">
    <source>
        <dbReference type="Proteomes" id="UP000051260"/>
    </source>
</evidence>
<keyword evidence="2" id="KW-0347">Helicase</keyword>
<keyword evidence="2" id="KW-0067">ATP-binding</keyword>
<proteinExistence type="predicted"/>
<evidence type="ECO:0000259" key="1">
    <source>
        <dbReference type="Pfam" id="PF18135"/>
    </source>
</evidence>
<dbReference type="Pfam" id="PF18135">
    <property type="entry name" value="Type_ISP_C"/>
    <property type="match status" value="1"/>
</dbReference>
<dbReference type="AlphaFoldDB" id="A0A0P1IJF9"/>
<dbReference type="EMBL" id="CYUD01000016">
    <property type="protein sequence ID" value="CUK16879.1"/>
    <property type="molecule type" value="Genomic_DNA"/>
</dbReference>
<sequence>MMVLRGTRKSGRVTLKRSWRGPIPQATCKVSQLPSFMDTTMVSNKLSLTVKRRAIRPMNAINSVSHLLSLRIVRLKELAEHPDHGIPDELVAFNYIYGVLYCPAYRDTYAEFLKIDFPRIPWPATPEEFWSVAEKGGQLRKLHLMDPALIGASPYSFTGEGDNVVDHSYFESGKVWINDTQHFANTPEESWGFDIGGYRPAQKWLKDRKGRELSYSEVQHYQRVLKVLAETDRIMSTIQMTL</sequence>
<dbReference type="InterPro" id="IPR041635">
    <property type="entry name" value="Type_ISP_LLaBIII_C"/>
</dbReference>
<dbReference type="GO" id="GO:0004386">
    <property type="term" value="F:helicase activity"/>
    <property type="evidence" value="ECO:0007669"/>
    <property type="project" value="UniProtKB-KW"/>
</dbReference>
<gene>
    <name evidence="2" type="ORF">RUE5091_04054</name>
</gene>
<keyword evidence="2" id="KW-0378">Hydrolase</keyword>
<keyword evidence="2" id="KW-0547">Nucleotide-binding</keyword>
<accession>A0A0P1IJF9</accession>